<gene>
    <name evidence="2" type="ORF">ACFOM8_10415</name>
</gene>
<dbReference type="EMBL" id="JBHRXY010000006">
    <property type="protein sequence ID" value="MFC3629856.1"/>
    <property type="molecule type" value="Genomic_DNA"/>
</dbReference>
<name>A0ABV7U4L8_9RHOB</name>
<comment type="caution">
    <text evidence="2">The sequence shown here is derived from an EMBL/GenBank/DDBJ whole genome shotgun (WGS) entry which is preliminary data.</text>
</comment>
<feature type="region of interest" description="Disordered" evidence="1">
    <location>
        <begin position="1"/>
        <end position="21"/>
    </location>
</feature>
<sequence>MTNPPEHPLHQENENPGALAGATGADIEDWLSWVDHNIQRESAARGLMEAVLACDPSDRLELLERFYEALCPGFPIIAFDSLMAEAAFWADRASPAERKAYALACYNRLSPSDQSGFLDYVQQKGAAA</sequence>
<keyword evidence="3" id="KW-1185">Reference proteome</keyword>
<organism evidence="2 3">
    <name type="scientific">Paracoccus angustae</name>
    <dbReference type="NCBI Taxonomy" id="1671480"/>
    <lineage>
        <taxon>Bacteria</taxon>
        <taxon>Pseudomonadati</taxon>
        <taxon>Pseudomonadota</taxon>
        <taxon>Alphaproteobacteria</taxon>
        <taxon>Rhodobacterales</taxon>
        <taxon>Paracoccaceae</taxon>
        <taxon>Paracoccus</taxon>
    </lineage>
</organism>
<accession>A0ABV7U4L8</accession>
<evidence type="ECO:0000256" key="1">
    <source>
        <dbReference type="SAM" id="MobiDB-lite"/>
    </source>
</evidence>
<evidence type="ECO:0000313" key="2">
    <source>
        <dbReference type="EMBL" id="MFC3629856.1"/>
    </source>
</evidence>
<dbReference type="RefSeq" id="WP_377761287.1">
    <property type="nucleotide sequence ID" value="NZ_JBHRXY010000006.1"/>
</dbReference>
<evidence type="ECO:0000313" key="3">
    <source>
        <dbReference type="Proteomes" id="UP001595539"/>
    </source>
</evidence>
<reference evidence="3" key="1">
    <citation type="journal article" date="2019" name="Int. J. Syst. Evol. Microbiol.">
        <title>The Global Catalogue of Microorganisms (GCM) 10K type strain sequencing project: providing services to taxonomists for standard genome sequencing and annotation.</title>
        <authorList>
            <consortium name="The Broad Institute Genomics Platform"/>
            <consortium name="The Broad Institute Genome Sequencing Center for Infectious Disease"/>
            <person name="Wu L."/>
            <person name="Ma J."/>
        </authorList>
    </citation>
    <scope>NUCLEOTIDE SEQUENCE [LARGE SCALE GENOMIC DNA]</scope>
    <source>
        <strain evidence="3">KCTC 42473</strain>
    </source>
</reference>
<protein>
    <recommendedName>
        <fullName evidence="4">TipAS antibiotic-recognition domain-containing protein</fullName>
    </recommendedName>
</protein>
<proteinExistence type="predicted"/>
<evidence type="ECO:0008006" key="4">
    <source>
        <dbReference type="Google" id="ProtNLM"/>
    </source>
</evidence>
<dbReference type="Proteomes" id="UP001595539">
    <property type="component" value="Unassembled WGS sequence"/>
</dbReference>